<proteinExistence type="predicted"/>
<dbReference type="NCBIfam" id="TIGR04001">
    <property type="entry name" value="thiol_BshB1"/>
    <property type="match status" value="1"/>
</dbReference>
<keyword evidence="2" id="KW-1185">Reference proteome</keyword>
<dbReference type="InterPro" id="IPR023842">
    <property type="entry name" value="Bacillithiol_biosynth_BshB1"/>
</dbReference>
<dbReference type="PANTHER" id="PTHR12993">
    <property type="entry name" value="N-ACETYLGLUCOSAMINYL-PHOSPHATIDYLINOSITOL DE-N-ACETYLASE-RELATED"/>
    <property type="match status" value="1"/>
</dbReference>
<dbReference type="PANTHER" id="PTHR12993:SF30">
    <property type="entry name" value="N-ACETYL-ALPHA-D-GLUCOSAMINYL L-MALATE DEACETYLASE 1"/>
    <property type="match status" value="1"/>
</dbReference>
<dbReference type="GO" id="GO:0016811">
    <property type="term" value="F:hydrolase activity, acting on carbon-nitrogen (but not peptide) bonds, in linear amides"/>
    <property type="evidence" value="ECO:0007669"/>
    <property type="project" value="TreeGrafter"/>
</dbReference>
<name>A0A0D5NPC2_9BACL</name>
<reference evidence="2" key="2">
    <citation type="submission" date="2015-03" db="EMBL/GenBank/DDBJ databases">
        <title>Genome sequence of Paenibacillus beijingensis strain DSM 24997T.</title>
        <authorList>
            <person name="Kwak Y."/>
            <person name="Shin J.-H."/>
        </authorList>
    </citation>
    <scope>NUCLEOTIDE SEQUENCE [LARGE SCALE GENOMIC DNA]</scope>
    <source>
        <strain evidence="2">DSM 24997</strain>
    </source>
</reference>
<dbReference type="InterPro" id="IPR003737">
    <property type="entry name" value="GlcNAc_PI_deacetylase-related"/>
</dbReference>
<dbReference type="HOGENOM" id="CLU_049311_3_1_9"/>
<evidence type="ECO:0000313" key="1">
    <source>
        <dbReference type="EMBL" id="AJY77139.1"/>
    </source>
</evidence>
<dbReference type="GO" id="GO:0019213">
    <property type="term" value="F:deacetylase activity"/>
    <property type="evidence" value="ECO:0007669"/>
    <property type="project" value="InterPro"/>
</dbReference>
<accession>A0A0D5NPC2</accession>
<dbReference type="STRING" id="1126833.VN24_24575"/>
<protein>
    <submittedName>
        <fullName evidence="1">Deacetylase</fullName>
    </submittedName>
</protein>
<dbReference type="KEGG" id="pbj:VN24_24575"/>
<dbReference type="AlphaFoldDB" id="A0A0D5NPC2"/>
<dbReference type="Gene3D" id="3.40.50.10320">
    <property type="entry name" value="LmbE-like"/>
    <property type="match status" value="1"/>
</dbReference>
<dbReference type="PATRIC" id="fig|1126833.4.peg.5405"/>
<gene>
    <name evidence="1" type="ORF">VN24_24575</name>
</gene>
<dbReference type="GO" id="GO:0071793">
    <property type="term" value="P:bacillithiol biosynthetic process"/>
    <property type="evidence" value="ECO:0007669"/>
    <property type="project" value="InterPro"/>
</dbReference>
<dbReference type="OrthoDB" id="9778719at2"/>
<dbReference type="EMBL" id="CP011058">
    <property type="protein sequence ID" value="AJY77139.1"/>
    <property type="molecule type" value="Genomic_DNA"/>
</dbReference>
<dbReference type="Pfam" id="PF02585">
    <property type="entry name" value="PIG-L"/>
    <property type="match status" value="1"/>
</dbReference>
<dbReference type="RefSeq" id="WP_045672564.1">
    <property type="nucleotide sequence ID" value="NZ_CP011058.1"/>
</dbReference>
<reference evidence="1 2" key="1">
    <citation type="journal article" date="2015" name="J. Biotechnol.">
        <title>Complete genome sequence of Paenibacillus beijingensis 7188(T) (=DSM 24997(T)), a novel rhizobacterium from jujube garden soil.</title>
        <authorList>
            <person name="Kwak Y."/>
            <person name="Shin J.H."/>
        </authorList>
    </citation>
    <scope>NUCLEOTIDE SEQUENCE [LARGE SCALE GENOMIC DNA]</scope>
    <source>
        <strain evidence="1 2">DSM 24997</strain>
    </source>
</reference>
<dbReference type="SUPFAM" id="SSF102588">
    <property type="entry name" value="LmbE-like"/>
    <property type="match status" value="1"/>
</dbReference>
<dbReference type="InterPro" id="IPR024078">
    <property type="entry name" value="LmbE-like_dom_sf"/>
</dbReference>
<organism evidence="1 2">
    <name type="scientific">Paenibacillus beijingensis</name>
    <dbReference type="NCBI Taxonomy" id="1126833"/>
    <lineage>
        <taxon>Bacteria</taxon>
        <taxon>Bacillati</taxon>
        <taxon>Bacillota</taxon>
        <taxon>Bacilli</taxon>
        <taxon>Bacillales</taxon>
        <taxon>Paenibacillaceae</taxon>
        <taxon>Paenibacillus</taxon>
    </lineage>
</organism>
<evidence type="ECO:0000313" key="2">
    <source>
        <dbReference type="Proteomes" id="UP000032633"/>
    </source>
</evidence>
<dbReference type="Proteomes" id="UP000032633">
    <property type="component" value="Chromosome"/>
</dbReference>
<sequence length="236" mass="25946">MNNEQVDILIFGAHPDDAEIGMGGTIAKHVQAGLKVGICDLTAAEMSSNGTVELRRQEAEAASAALGISARSCLNLPDRGLRPLPEQIGAIVAEIRLRKPRIVFAPYWQDRHPDHNACSALVEEAVFNAKLRRYMPELPPVQVKQLVYYYINDIKDVSLVVDISGYSDIKRTALSAYRSQFESGGPGSDIVQTPLNQRYLERVEARDSLLGQARGWSSAEGFAIKNPHAVSLFTEE</sequence>